<keyword evidence="2" id="KW-1185">Reference proteome</keyword>
<sequence>MKAEAFQDLNKSVRNVNINFKTVDGIVRLLMITPFSDQSAPLNETISVNSTDMTINMNNKGNEQAVEGSSLLRIMIIETTEKIVLSTMCTENSQF</sequence>
<dbReference type="EMBL" id="CVRI01000020">
    <property type="protein sequence ID" value="CRK90867.1"/>
    <property type="molecule type" value="Genomic_DNA"/>
</dbReference>
<organism evidence="1 2">
    <name type="scientific">Clunio marinus</name>
    <dbReference type="NCBI Taxonomy" id="568069"/>
    <lineage>
        <taxon>Eukaryota</taxon>
        <taxon>Metazoa</taxon>
        <taxon>Ecdysozoa</taxon>
        <taxon>Arthropoda</taxon>
        <taxon>Hexapoda</taxon>
        <taxon>Insecta</taxon>
        <taxon>Pterygota</taxon>
        <taxon>Neoptera</taxon>
        <taxon>Endopterygota</taxon>
        <taxon>Diptera</taxon>
        <taxon>Nematocera</taxon>
        <taxon>Chironomoidea</taxon>
        <taxon>Chironomidae</taxon>
        <taxon>Clunio</taxon>
    </lineage>
</organism>
<dbReference type="AlphaFoldDB" id="A0A1J1HSB2"/>
<reference evidence="1 2" key="1">
    <citation type="submission" date="2015-04" db="EMBL/GenBank/DDBJ databases">
        <authorList>
            <person name="Syromyatnikov M.Y."/>
            <person name="Popov V.N."/>
        </authorList>
    </citation>
    <scope>NUCLEOTIDE SEQUENCE [LARGE SCALE GENOMIC DNA]</scope>
</reference>
<proteinExistence type="predicted"/>
<protein>
    <submittedName>
        <fullName evidence="1">CLUMA_CG004557, isoform A</fullName>
    </submittedName>
</protein>
<accession>A0A1J1HSB2</accession>
<evidence type="ECO:0000313" key="2">
    <source>
        <dbReference type="Proteomes" id="UP000183832"/>
    </source>
</evidence>
<name>A0A1J1HSB2_9DIPT</name>
<gene>
    <name evidence="1" type="ORF">CLUMA_CG004557</name>
</gene>
<dbReference type="Proteomes" id="UP000183832">
    <property type="component" value="Unassembled WGS sequence"/>
</dbReference>
<evidence type="ECO:0000313" key="1">
    <source>
        <dbReference type="EMBL" id="CRK90867.1"/>
    </source>
</evidence>